<evidence type="ECO:0000313" key="14">
    <source>
        <dbReference type="EMBL" id="PVX56529.1"/>
    </source>
</evidence>
<dbReference type="GO" id="GO:0051537">
    <property type="term" value="F:2 iron, 2 sulfur cluster binding"/>
    <property type="evidence" value="ECO:0007669"/>
    <property type="project" value="UniProtKB-KW"/>
</dbReference>
<keyword evidence="6 11" id="KW-0274">FAD</keyword>
<comment type="caution">
    <text evidence="14">The sequence shown here is derived from an EMBL/GenBank/DDBJ whole genome shotgun (WGS) entry which is preliminary data.</text>
</comment>
<comment type="cofactor">
    <cofactor evidence="10">
        <name>[2Fe-2S] cluster</name>
        <dbReference type="ChEBI" id="CHEBI:190135"/>
    </cofactor>
</comment>
<feature type="binding site" evidence="11">
    <location>
        <begin position="54"/>
        <end position="57"/>
    </location>
    <ligand>
        <name>FAD</name>
        <dbReference type="ChEBI" id="CHEBI:57692"/>
    </ligand>
</feature>
<evidence type="ECO:0000259" key="13">
    <source>
        <dbReference type="PROSITE" id="PS51384"/>
    </source>
</evidence>
<dbReference type="PIRSF" id="PIRSF006816">
    <property type="entry name" value="Cyc3_hyd_g"/>
    <property type="match status" value="1"/>
</dbReference>
<dbReference type="OrthoDB" id="9789468at2"/>
<feature type="binding site" evidence="11">
    <location>
        <begin position="78"/>
        <end position="79"/>
    </location>
    <ligand>
        <name>FAD</name>
        <dbReference type="ChEBI" id="CHEBI:57692"/>
    </ligand>
</feature>
<dbReference type="SUPFAM" id="SSF63380">
    <property type="entry name" value="Riboflavin synthase domain-like"/>
    <property type="match status" value="1"/>
</dbReference>
<sequence length="257" mass="28670">MSKYCRDLRVNSVRKLSDKHVLLKLTHDNPLPQMCPGQFVEVRVDNSPNTFLRRPISVNDVDVSKNELWLLVAAVGEGTRRLCQLQEGDSLNCLFPLGNCFTSAEQLRNKRVLLIGGGVGVAPLLYQGRKLAELGNKPSFLLGARSEKDLLELEYFEKLGSVYITTEDFSKGEKGFVTDHSILRDAYFDFIQTCGPKPMMMSVARYAMAHHIECEASLENLMACGLGACLCCVEKTVSGNRCVCTDGPVFNIERLLW</sequence>
<dbReference type="Pfam" id="PF00175">
    <property type="entry name" value="NAD_binding_1"/>
    <property type="match status" value="1"/>
</dbReference>
<comment type="similarity">
    <text evidence="1">Belongs to the PyrK family.</text>
</comment>
<keyword evidence="2" id="KW-0813">Transport</keyword>
<evidence type="ECO:0000256" key="3">
    <source>
        <dbReference type="ARBA" id="ARBA00022630"/>
    </source>
</evidence>
<comment type="cofactor">
    <cofactor evidence="11">
        <name>FAD</name>
        <dbReference type="ChEBI" id="CHEBI:57692"/>
    </cofactor>
    <text evidence="11">Binds 1 FAD per subunit.</text>
</comment>
<dbReference type="CDD" id="cd06218">
    <property type="entry name" value="DHOD_e_trans"/>
    <property type="match status" value="1"/>
</dbReference>
<evidence type="ECO:0000256" key="2">
    <source>
        <dbReference type="ARBA" id="ARBA00022448"/>
    </source>
</evidence>
<dbReference type="InterPro" id="IPR019480">
    <property type="entry name" value="Dihydroorotate_DH_Fe-S-bd"/>
</dbReference>
<keyword evidence="7" id="KW-0249">Electron transport</keyword>
<keyword evidence="8 12" id="KW-0408">Iron</keyword>
<evidence type="ECO:0000313" key="15">
    <source>
        <dbReference type="Proteomes" id="UP000245870"/>
    </source>
</evidence>
<dbReference type="InterPro" id="IPR012165">
    <property type="entry name" value="Cyt_c3_hydrogenase_gsu"/>
</dbReference>
<evidence type="ECO:0000256" key="11">
    <source>
        <dbReference type="PIRSR" id="PIRSR006816-1"/>
    </source>
</evidence>
<reference evidence="14 15" key="1">
    <citation type="submission" date="2018-05" db="EMBL/GenBank/DDBJ databases">
        <title>Genomic Encyclopedia of Type Strains, Phase IV (KMG-IV): sequencing the most valuable type-strain genomes for metagenomic binning, comparative biology and taxonomic classification.</title>
        <authorList>
            <person name="Goeker M."/>
        </authorList>
    </citation>
    <scope>NUCLEOTIDE SEQUENCE [LARGE SCALE GENOMIC DNA]</scope>
    <source>
        <strain evidence="14 15">DSM 100333</strain>
    </source>
</reference>
<evidence type="ECO:0000256" key="4">
    <source>
        <dbReference type="ARBA" id="ARBA00022714"/>
    </source>
</evidence>
<accession>A0A2U0UFY1</accession>
<name>A0A2U0UFY1_9BACT</name>
<feature type="domain" description="FAD-binding FR-type" evidence="13">
    <location>
        <begin position="3"/>
        <end position="103"/>
    </location>
</feature>
<dbReference type="InterPro" id="IPR050353">
    <property type="entry name" value="PyrK_electron_transfer"/>
</dbReference>
<feature type="binding site" evidence="12">
    <location>
        <position position="244"/>
    </location>
    <ligand>
        <name>[2Fe-2S] cluster</name>
        <dbReference type="ChEBI" id="CHEBI:190135"/>
    </ligand>
</feature>
<dbReference type="GO" id="GO:0050660">
    <property type="term" value="F:flavin adenine dinucleotide binding"/>
    <property type="evidence" value="ECO:0007669"/>
    <property type="project" value="InterPro"/>
</dbReference>
<evidence type="ECO:0000256" key="7">
    <source>
        <dbReference type="ARBA" id="ARBA00022982"/>
    </source>
</evidence>
<dbReference type="PANTHER" id="PTHR43513:SF3">
    <property type="entry name" value="DIHYDROOROTATE DEHYDROGENASE B (NAD(+)), ELECTRON TRANSFER SUBUNIT-RELATED"/>
    <property type="match status" value="1"/>
</dbReference>
<dbReference type="RefSeq" id="WP_116616207.1">
    <property type="nucleotide sequence ID" value="NZ_CAMPWS010000008.1"/>
</dbReference>
<dbReference type="AlphaFoldDB" id="A0A2U0UFY1"/>
<proteinExistence type="inferred from homology"/>
<evidence type="ECO:0000256" key="8">
    <source>
        <dbReference type="ARBA" id="ARBA00023004"/>
    </source>
</evidence>
<protein>
    <submittedName>
        <fullName evidence="14">Dihydroorotate dehydrogenase electron transfer subunit</fullName>
    </submittedName>
</protein>
<dbReference type="Gene3D" id="3.40.50.80">
    <property type="entry name" value="Nucleotide-binding domain of ferredoxin-NADP reductase (FNR) module"/>
    <property type="match status" value="1"/>
</dbReference>
<dbReference type="Gene3D" id="2.10.240.10">
    <property type="entry name" value="Dihydroorotate dehydrogenase, electron transfer subunit"/>
    <property type="match status" value="1"/>
</dbReference>
<dbReference type="EMBL" id="QENY01000006">
    <property type="protein sequence ID" value="PVX56529.1"/>
    <property type="molecule type" value="Genomic_DNA"/>
</dbReference>
<dbReference type="Pfam" id="PF10418">
    <property type="entry name" value="DHODB_Fe-S_bind"/>
    <property type="match status" value="1"/>
</dbReference>
<keyword evidence="9 12" id="KW-0411">Iron-sulfur</keyword>
<dbReference type="PANTHER" id="PTHR43513">
    <property type="entry name" value="DIHYDROOROTATE DEHYDROGENASE B (NAD(+)), ELECTRON TRANSFER SUBUNIT"/>
    <property type="match status" value="1"/>
</dbReference>
<dbReference type="GO" id="GO:0016491">
    <property type="term" value="F:oxidoreductase activity"/>
    <property type="evidence" value="ECO:0007669"/>
    <property type="project" value="InterPro"/>
</dbReference>
<dbReference type="InterPro" id="IPR001433">
    <property type="entry name" value="OxRdtase_FAD/NAD-bd"/>
</dbReference>
<dbReference type="GO" id="GO:0006221">
    <property type="term" value="P:pyrimidine nucleotide biosynthetic process"/>
    <property type="evidence" value="ECO:0007669"/>
    <property type="project" value="InterPro"/>
</dbReference>
<gene>
    <name evidence="14" type="ORF">C7379_106101</name>
</gene>
<evidence type="ECO:0000256" key="1">
    <source>
        <dbReference type="ARBA" id="ARBA00006422"/>
    </source>
</evidence>
<dbReference type="InterPro" id="IPR037117">
    <property type="entry name" value="Dihydroorotate_DH_ele_sf"/>
</dbReference>
<keyword evidence="5 12" id="KW-0479">Metal-binding</keyword>
<evidence type="ECO:0000256" key="9">
    <source>
        <dbReference type="ARBA" id="ARBA00023014"/>
    </source>
</evidence>
<feature type="binding site" evidence="12">
    <location>
        <position position="229"/>
    </location>
    <ligand>
        <name>[2Fe-2S] cluster</name>
        <dbReference type="ChEBI" id="CHEBI:190135"/>
    </ligand>
</feature>
<dbReference type="Gene3D" id="2.40.30.10">
    <property type="entry name" value="Translation factors"/>
    <property type="match status" value="1"/>
</dbReference>
<evidence type="ECO:0000256" key="5">
    <source>
        <dbReference type="ARBA" id="ARBA00022723"/>
    </source>
</evidence>
<keyword evidence="15" id="KW-1185">Reference proteome</keyword>
<evidence type="ECO:0000256" key="6">
    <source>
        <dbReference type="ARBA" id="ARBA00022827"/>
    </source>
</evidence>
<dbReference type="InterPro" id="IPR039261">
    <property type="entry name" value="FNR_nucleotide-bd"/>
</dbReference>
<dbReference type="InterPro" id="IPR017927">
    <property type="entry name" value="FAD-bd_FR_type"/>
</dbReference>
<dbReference type="SUPFAM" id="SSF52343">
    <property type="entry name" value="Ferredoxin reductase-like, C-terminal NADP-linked domain"/>
    <property type="match status" value="1"/>
</dbReference>
<evidence type="ECO:0000256" key="12">
    <source>
        <dbReference type="PIRSR" id="PIRSR006816-2"/>
    </source>
</evidence>
<organism evidence="14 15">
    <name type="scientific">Hallella colorans</name>
    <dbReference type="NCBI Taxonomy" id="1703337"/>
    <lineage>
        <taxon>Bacteria</taxon>
        <taxon>Pseudomonadati</taxon>
        <taxon>Bacteroidota</taxon>
        <taxon>Bacteroidia</taxon>
        <taxon>Bacteroidales</taxon>
        <taxon>Prevotellaceae</taxon>
        <taxon>Hallella</taxon>
    </lineage>
</organism>
<feature type="binding site" evidence="12">
    <location>
        <position position="232"/>
    </location>
    <ligand>
        <name>[2Fe-2S] cluster</name>
        <dbReference type="ChEBI" id="CHEBI:190135"/>
    </ligand>
</feature>
<dbReference type="Proteomes" id="UP000245870">
    <property type="component" value="Unassembled WGS sequence"/>
</dbReference>
<dbReference type="PROSITE" id="PS51384">
    <property type="entry name" value="FAD_FR"/>
    <property type="match status" value="1"/>
</dbReference>
<keyword evidence="3 11" id="KW-0285">Flavoprotein</keyword>
<keyword evidence="4 12" id="KW-0001">2Fe-2S</keyword>
<dbReference type="InterPro" id="IPR017938">
    <property type="entry name" value="Riboflavin_synthase-like_b-brl"/>
</dbReference>
<comment type="cofactor">
    <cofactor evidence="12">
        <name>[2Fe-2S] cluster</name>
        <dbReference type="ChEBI" id="CHEBI:190135"/>
    </cofactor>
    <text evidence="12">Binds 1 [2Fe-2S] cluster per subunit.</text>
</comment>
<dbReference type="GO" id="GO:0046872">
    <property type="term" value="F:metal ion binding"/>
    <property type="evidence" value="ECO:0007669"/>
    <property type="project" value="UniProtKB-KW"/>
</dbReference>
<evidence type="ECO:0000256" key="10">
    <source>
        <dbReference type="ARBA" id="ARBA00034078"/>
    </source>
</evidence>
<feature type="binding site" evidence="12">
    <location>
        <position position="224"/>
    </location>
    <ligand>
        <name>[2Fe-2S] cluster</name>
        <dbReference type="ChEBI" id="CHEBI:190135"/>
    </ligand>
</feature>